<dbReference type="HAMAP" id="MF_01385">
    <property type="entry name" value="UreF"/>
    <property type="match status" value="1"/>
</dbReference>
<dbReference type="PANTHER" id="PTHR33620:SF1">
    <property type="entry name" value="UREASE ACCESSORY PROTEIN F"/>
    <property type="match status" value="1"/>
</dbReference>
<keyword evidence="1 3" id="KW-0996">Nickel insertion</keyword>
<dbReference type="EMBL" id="VGLS01000004">
    <property type="protein sequence ID" value="MBM3222240.1"/>
    <property type="molecule type" value="Genomic_DNA"/>
</dbReference>
<evidence type="ECO:0000313" key="5">
    <source>
        <dbReference type="Proteomes" id="UP000712673"/>
    </source>
</evidence>
<comment type="subcellular location">
    <subcellularLocation>
        <location evidence="3">Cytoplasm</location>
    </subcellularLocation>
</comment>
<dbReference type="PIRSF" id="PIRSF009467">
    <property type="entry name" value="Ureas_acces_UreF"/>
    <property type="match status" value="1"/>
</dbReference>
<dbReference type="Gene3D" id="1.10.4190.10">
    <property type="entry name" value="Urease accessory protein UreF"/>
    <property type="match status" value="1"/>
</dbReference>
<comment type="subunit">
    <text evidence="3">UreD, UreF and UreG form a complex that acts as a GTP-hydrolysis-dependent molecular chaperone, activating the urease apoprotein by helping to assemble the nickel containing metallocenter of UreC. The UreE protein probably delivers the nickel.</text>
</comment>
<dbReference type="GO" id="GO:0016151">
    <property type="term" value="F:nickel cation binding"/>
    <property type="evidence" value="ECO:0007669"/>
    <property type="project" value="UniProtKB-UniRule"/>
</dbReference>
<dbReference type="PANTHER" id="PTHR33620">
    <property type="entry name" value="UREASE ACCESSORY PROTEIN F"/>
    <property type="match status" value="1"/>
</dbReference>
<protein>
    <recommendedName>
        <fullName evidence="3">Urease accessory protein UreF</fullName>
    </recommendedName>
</protein>
<dbReference type="InterPro" id="IPR038277">
    <property type="entry name" value="UreF_sf"/>
</dbReference>
<dbReference type="Proteomes" id="UP000712673">
    <property type="component" value="Unassembled WGS sequence"/>
</dbReference>
<keyword evidence="2 3" id="KW-0143">Chaperone</keyword>
<evidence type="ECO:0000256" key="3">
    <source>
        <dbReference type="HAMAP-Rule" id="MF_01385"/>
    </source>
</evidence>
<evidence type="ECO:0000256" key="1">
    <source>
        <dbReference type="ARBA" id="ARBA00022988"/>
    </source>
</evidence>
<keyword evidence="3" id="KW-0963">Cytoplasm</keyword>
<comment type="similarity">
    <text evidence="3">Belongs to the UreF family.</text>
</comment>
<dbReference type="AlphaFoldDB" id="A0A938B1W1"/>
<reference evidence="4" key="1">
    <citation type="submission" date="2019-03" db="EMBL/GenBank/DDBJ databases">
        <title>Lake Tanganyika Metagenome-Assembled Genomes (MAGs).</title>
        <authorList>
            <person name="Tran P."/>
        </authorList>
    </citation>
    <scope>NUCLEOTIDE SEQUENCE</scope>
    <source>
        <strain evidence="4">K_DeepCast_65m_m2_066</strain>
    </source>
</reference>
<comment type="caution">
    <text evidence="4">The sequence shown here is derived from an EMBL/GenBank/DDBJ whole genome shotgun (WGS) entry which is preliminary data.</text>
</comment>
<name>A0A938B1W1_UNCTE</name>
<evidence type="ECO:0000256" key="2">
    <source>
        <dbReference type="ARBA" id="ARBA00023186"/>
    </source>
</evidence>
<sequence length="241" mass="26339">MSALTALPQGQALWHLLQISDQFFPTGGYAFSHALEMYIAAGQIHDRASCQQWIANLCWQAIGPCDLVFCAQAHRLAAMGRHSAEELAACLRLDEDLHAYKVARELRQESQHTGQAFLRAVLGLTPSPLVQAFWQHVQQGTTPGHHALVFGLAAPSLGLDHASTLLAYLYTVLTGLVAAALRLVPLGQSDGQRLLHALAPLSVEMIAAYRAISPEDAWSATPGLDIRSMQHERLYSRLCRS</sequence>
<accession>A0A938B1W1</accession>
<dbReference type="GO" id="GO:0005737">
    <property type="term" value="C:cytoplasm"/>
    <property type="evidence" value="ECO:0007669"/>
    <property type="project" value="UniProtKB-SubCell"/>
</dbReference>
<organism evidence="4 5">
    <name type="scientific">Tectimicrobiota bacterium</name>
    <dbReference type="NCBI Taxonomy" id="2528274"/>
    <lineage>
        <taxon>Bacteria</taxon>
        <taxon>Pseudomonadati</taxon>
        <taxon>Nitrospinota/Tectimicrobiota group</taxon>
        <taxon>Candidatus Tectimicrobiota</taxon>
    </lineage>
</organism>
<dbReference type="Pfam" id="PF01730">
    <property type="entry name" value="UreF"/>
    <property type="match status" value="1"/>
</dbReference>
<gene>
    <name evidence="3" type="primary">ureF</name>
    <name evidence="4" type="ORF">FJZ47_00325</name>
</gene>
<evidence type="ECO:0000313" key="4">
    <source>
        <dbReference type="EMBL" id="MBM3222240.1"/>
    </source>
</evidence>
<comment type="function">
    <text evidence="3">Required for maturation of urease via the functional incorporation of the urease nickel metallocenter.</text>
</comment>
<dbReference type="InterPro" id="IPR002639">
    <property type="entry name" value="UreF"/>
</dbReference>
<proteinExistence type="inferred from homology"/>